<organism evidence="3 4">
    <name type="scientific">Hypholoma sublateritium (strain FD-334 SS-4)</name>
    <dbReference type="NCBI Taxonomy" id="945553"/>
    <lineage>
        <taxon>Eukaryota</taxon>
        <taxon>Fungi</taxon>
        <taxon>Dikarya</taxon>
        <taxon>Basidiomycota</taxon>
        <taxon>Agaricomycotina</taxon>
        <taxon>Agaricomycetes</taxon>
        <taxon>Agaricomycetidae</taxon>
        <taxon>Agaricales</taxon>
        <taxon>Agaricineae</taxon>
        <taxon>Strophariaceae</taxon>
        <taxon>Hypholoma</taxon>
    </lineage>
</organism>
<reference evidence="4" key="1">
    <citation type="submission" date="2014-04" db="EMBL/GenBank/DDBJ databases">
        <title>Evolutionary Origins and Diversification of the Mycorrhizal Mutualists.</title>
        <authorList>
            <consortium name="DOE Joint Genome Institute"/>
            <consortium name="Mycorrhizal Genomics Consortium"/>
            <person name="Kohler A."/>
            <person name="Kuo A."/>
            <person name="Nagy L.G."/>
            <person name="Floudas D."/>
            <person name="Copeland A."/>
            <person name="Barry K.W."/>
            <person name="Cichocki N."/>
            <person name="Veneault-Fourrey C."/>
            <person name="LaButti K."/>
            <person name="Lindquist E.A."/>
            <person name="Lipzen A."/>
            <person name="Lundell T."/>
            <person name="Morin E."/>
            <person name="Murat C."/>
            <person name="Riley R."/>
            <person name="Ohm R."/>
            <person name="Sun H."/>
            <person name="Tunlid A."/>
            <person name="Henrissat B."/>
            <person name="Grigoriev I.V."/>
            <person name="Hibbett D.S."/>
            <person name="Martin F."/>
        </authorList>
    </citation>
    <scope>NUCLEOTIDE SEQUENCE [LARGE SCALE GENOMIC DNA]</scope>
    <source>
        <strain evidence="4">FD-334 SS-4</strain>
    </source>
</reference>
<name>A0A0D2MUY7_HYPSF</name>
<feature type="domain" description="NAD(P)-binding" evidence="2">
    <location>
        <begin position="7"/>
        <end position="202"/>
    </location>
</feature>
<dbReference type="EMBL" id="KN817523">
    <property type="protein sequence ID" value="KJA27808.1"/>
    <property type="molecule type" value="Genomic_DNA"/>
</dbReference>
<evidence type="ECO:0000313" key="3">
    <source>
        <dbReference type="EMBL" id="KJA27808.1"/>
    </source>
</evidence>
<sequence length="218" mass="23737">MRFLVLGGTGPSGIELIRKTFALYPNAQVVVYVRSPQKIPEDLINNPALIVVQGLLEDLDKIETAVVGIDAVVSALGPIYGQPSNTPIATFYDHLIDLLHKHNIRRLIVLGTASFADPHDKPSVRFAALVRGVKLLANSMYKDIVAIGIVITTKGADLDWTIVRVPVLTNAETEDVVAGYIGDKEIGVMLARKAFAAFVIGEVEKREWVKKSPMISNP</sequence>
<dbReference type="OrthoDB" id="10254221at2759"/>
<evidence type="ECO:0000256" key="1">
    <source>
        <dbReference type="ARBA" id="ARBA00038376"/>
    </source>
</evidence>
<dbReference type="SUPFAM" id="SSF51735">
    <property type="entry name" value="NAD(P)-binding Rossmann-fold domains"/>
    <property type="match status" value="1"/>
</dbReference>
<evidence type="ECO:0000259" key="2">
    <source>
        <dbReference type="Pfam" id="PF13460"/>
    </source>
</evidence>
<protein>
    <recommendedName>
        <fullName evidence="2">NAD(P)-binding domain-containing protein</fullName>
    </recommendedName>
</protein>
<dbReference type="GO" id="GO:0016646">
    <property type="term" value="F:oxidoreductase activity, acting on the CH-NH group of donors, NAD or NADP as acceptor"/>
    <property type="evidence" value="ECO:0007669"/>
    <property type="project" value="TreeGrafter"/>
</dbReference>
<proteinExistence type="inferred from homology"/>
<dbReference type="InterPro" id="IPR051606">
    <property type="entry name" value="Polyketide_Oxido-like"/>
</dbReference>
<keyword evidence="4" id="KW-1185">Reference proteome</keyword>
<accession>A0A0D2MUY7</accession>
<dbReference type="Gene3D" id="3.40.50.720">
    <property type="entry name" value="NAD(P)-binding Rossmann-like Domain"/>
    <property type="match status" value="1"/>
</dbReference>
<dbReference type="InterPro" id="IPR016040">
    <property type="entry name" value="NAD(P)-bd_dom"/>
</dbReference>
<gene>
    <name evidence="3" type="ORF">HYPSUDRAFT_34956</name>
</gene>
<dbReference type="Pfam" id="PF13460">
    <property type="entry name" value="NAD_binding_10"/>
    <property type="match status" value="1"/>
</dbReference>
<dbReference type="PANTHER" id="PTHR43355">
    <property type="entry name" value="FLAVIN REDUCTASE (NADPH)"/>
    <property type="match status" value="1"/>
</dbReference>
<dbReference type="PANTHER" id="PTHR43355:SF2">
    <property type="entry name" value="FLAVIN REDUCTASE (NADPH)"/>
    <property type="match status" value="1"/>
</dbReference>
<comment type="similarity">
    <text evidence="1">Belongs to the avfA family.</text>
</comment>
<dbReference type="InterPro" id="IPR036291">
    <property type="entry name" value="NAD(P)-bd_dom_sf"/>
</dbReference>
<dbReference type="Proteomes" id="UP000054270">
    <property type="component" value="Unassembled WGS sequence"/>
</dbReference>
<dbReference type="AlphaFoldDB" id="A0A0D2MUY7"/>
<dbReference type="STRING" id="945553.A0A0D2MUY7"/>
<dbReference type="OMA" id="EHDKFSV"/>
<evidence type="ECO:0000313" key="4">
    <source>
        <dbReference type="Proteomes" id="UP000054270"/>
    </source>
</evidence>